<protein>
    <submittedName>
        <fullName evidence="1">Putative TPR-like domain containing protein</fullName>
    </submittedName>
</protein>
<reference evidence="1" key="2">
    <citation type="submission" date="2019-07" db="EMBL/GenBank/DDBJ databases">
        <authorList>
            <person name="Yang Y."/>
            <person name="Bocs S."/>
            <person name="Baudouin L."/>
        </authorList>
    </citation>
    <scope>NUCLEOTIDE SEQUENCE</scope>
    <source>
        <tissue evidence="1">Spear leaf of Hainan Tall coconut</tissue>
    </source>
</reference>
<sequence length="176" mass="20089">MDLCGFLAVHPRDIFHTNWVCLRRGGRGKGSGKNWKHIDPAGIPKYELQDQHPYLDTWHGCQVSKYPQKCGHDKLQKSWHKDMDMEKMNGQGFFLNPKMGSDLLLVAAGEKMGGYTTANDIWDLLQTRKINPSLLAVEAYHEGLKQREIPADDPWLLMVSRMLDNLRLGFGGRRNA</sequence>
<accession>A0A8K0IRC5</accession>
<dbReference type="EMBL" id="CM017883">
    <property type="protein sequence ID" value="KAG1365171.1"/>
    <property type="molecule type" value="Genomic_DNA"/>
</dbReference>
<comment type="caution">
    <text evidence="1">The sequence shown here is derived from an EMBL/GenBank/DDBJ whole genome shotgun (WGS) entry which is preliminary data.</text>
</comment>
<gene>
    <name evidence="1" type="ORF">COCNU_12G001710</name>
</gene>
<dbReference type="PANTHER" id="PTHR47801">
    <property type="entry name" value="OS05G0145600 PROTEIN"/>
    <property type="match status" value="1"/>
</dbReference>
<evidence type="ECO:0000313" key="2">
    <source>
        <dbReference type="Proteomes" id="UP000797356"/>
    </source>
</evidence>
<name>A0A8K0IRC5_COCNU</name>
<reference evidence="1" key="1">
    <citation type="journal article" date="2017" name="Gigascience">
        <title>The genome draft of coconut (Cocos nucifera).</title>
        <authorList>
            <person name="Xiao Y."/>
            <person name="Xu P."/>
            <person name="Fan H."/>
            <person name="Baudouin L."/>
            <person name="Xia W."/>
            <person name="Bocs S."/>
            <person name="Xu J."/>
            <person name="Li Q."/>
            <person name="Guo A."/>
            <person name="Zhou L."/>
            <person name="Li J."/>
            <person name="Wu Y."/>
            <person name="Ma Z."/>
            <person name="Armero A."/>
            <person name="Issali A.E."/>
            <person name="Liu N."/>
            <person name="Peng M."/>
            <person name="Yang Y."/>
        </authorList>
    </citation>
    <scope>NUCLEOTIDE SEQUENCE</scope>
    <source>
        <tissue evidence="1">Spear leaf of Hainan Tall coconut</tissue>
    </source>
</reference>
<dbReference type="GO" id="GO:0005739">
    <property type="term" value="C:mitochondrion"/>
    <property type="evidence" value="ECO:0007669"/>
    <property type="project" value="TreeGrafter"/>
</dbReference>
<dbReference type="Proteomes" id="UP000797356">
    <property type="component" value="Chromosome 12"/>
</dbReference>
<dbReference type="PANTHER" id="PTHR47801:SF1">
    <property type="entry name" value="OS05G0145600 PROTEIN"/>
    <property type="match status" value="1"/>
</dbReference>
<proteinExistence type="predicted"/>
<evidence type="ECO:0000313" key="1">
    <source>
        <dbReference type="EMBL" id="KAG1365171.1"/>
    </source>
</evidence>
<dbReference type="OrthoDB" id="185373at2759"/>
<dbReference type="AlphaFoldDB" id="A0A8K0IRC5"/>
<keyword evidence="2" id="KW-1185">Reference proteome</keyword>
<organism evidence="1 2">
    <name type="scientific">Cocos nucifera</name>
    <name type="common">Coconut palm</name>
    <dbReference type="NCBI Taxonomy" id="13894"/>
    <lineage>
        <taxon>Eukaryota</taxon>
        <taxon>Viridiplantae</taxon>
        <taxon>Streptophyta</taxon>
        <taxon>Embryophyta</taxon>
        <taxon>Tracheophyta</taxon>
        <taxon>Spermatophyta</taxon>
        <taxon>Magnoliopsida</taxon>
        <taxon>Liliopsida</taxon>
        <taxon>Arecaceae</taxon>
        <taxon>Arecoideae</taxon>
        <taxon>Cocoseae</taxon>
        <taxon>Attaleinae</taxon>
        <taxon>Cocos</taxon>
    </lineage>
</organism>